<organism evidence="1 2">
    <name type="scientific">Sphaerodactylus townsendi</name>
    <dbReference type="NCBI Taxonomy" id="933632"/>
    <lineage>
        <taxon>Eukaryota</taxon>
        <taxon>Metazoa</taxon>
        <taxon>Chordata</taxon>
        <taxon>Craniata</taxon>
        <taxon>Vertebrata</taxon>
        <taxon>Euteleostomi</taxon>
        <taxon>Lepidosauria</taxon>
        <taxon>Squamata</taxon>
        <taxon>Bifurcata</taxon>
        <taxon>Gekkota</taxon>
        <taxon>Sphaerodactylidae</taxon>
        <taxon>Sphaerodactylus</taxon>
    </lineage>
</organism>
<name>A0ACB8F052_9SAUR</name>
<dbReference type="EMBL" id="CM037625">
    <property type="protein sequence ID" value="KAH7998348.1"/>
    <property type="molecule type" value="Genomic_DNA"/>
</dbReference>
<sequence>MLSLYILSSSDGVAAQRPQGQRSSRDAVVDSGKEGTQPTYCNMRNAPCGNMRNAPCGNIRNDPCGNMCNDPCGNIRNAPCGNMRNAPCGNMRNAPCGNMRNAPCGNMRNAPVATCTMPLIVGLAVVWTAVKLSRSQCVLEKEYFCSSIPNGFPEGLTSILFVVTNIGVINSTIFNSPSLESVTSLALANSGITKIEAGAFHAFRCLTKLSLYQNSLTNVMASWLSKPGHLENFTVAHNLISEIGPNMFSRFTNLTTLNLAYNRIRRIGSGSFKGLPKLTSIDLSGNNLTSLTRSVFDGLKRPVLKLGSNPWHCSCELQDFGLFLQELVNVSLLEDAASVVCRSPLSLEGIHVWNISGMNCSPDILSSLFEAGFYKVGLPVLLTCLAVLISFILLLFLIWMVKRDKQIQPRKEPTDPSTSMKSSSRSDSSTTVCQKSGKKARPANPGKDLQASVLRVRAKSASAILLQTEFYQGRRQVTSLGAASQKHPTALQDVLSDQPCVGIEALPNFMESWYYKLHEVSKKDLQKRHASCFLAEVCIETPVMKTSHSAGIQILQEDGTSEVPDDGKSHDSIDNSEPFLYLSVTTAAEEPTDAQSKKEPIINSGGSHLDSLRRALTWPYERSALGQKSNPLSIRDSFAAQFFLPVGNLGESLDVGKLELDKDLQHLRRWNQTHYASLELNAEAKLAKDMESARMREGMVAAATEPVDTGKSELDEELQRQSDLCVSDRKDYQVHEGRSEINTEAKPTSQAELQKQSKVTVAVKGIHNSWSTTKAARCPPSEKNEQLSKPVSSRSRIHHEIYPSPLSDDTSQTNFPGDDALLENNKHNYTNLLHEVVENRGRWTRERWKQTHQMRAVHPTKSQ</sequence>
<keyword evidence="2" id="KW-1185">Reference proteome</keyword>
<reference evidence="1" key="1">
    <citation type="submission" date="2021-08" db="EMBL/GenBank/DDBJ databases">
        <title>The first chromosome-level gecko genome reveals the dynamic sex chromosomes of Neotropical dwarf geckos (Sphaerodactylidae: Sphaerodactylus).</title>
        <authorList>
            <person name="Pinto B.J."/>
            <person name="Keating S.E."/>
            <person name="Gamble T."/>
        </authorList>
    </citation>
    <scope>NUCLEOTIDE SEQUENCE</scope>
    <source>
        <strain evidence="1">TG3544</strain>
    </source>
</reference>
<dbReference type="Proteomes" id="UP000827872">
    <property type="component" value="Linkage Group LG12"/>
</dbReference>
<gene>
    <name evidence="1" type="ORF">K3G42_015349</name>
</gene>
<protein>
    <submittedName>
        <fullName evidence="1">Uncharacterized protein</fullName>
    </submittedName>
</protein>
<evidence type="ECO:0000313" key="2">
    <source>
        <dbReference type="Proteomes" id="UP000827872"/>
    </source>
</evidence>
<evidence type="ECO:0000313" key="1">
    <source>
        <dbReference type="EMBL" id="KAH7998348.1"/>
    </source>
</evidence>
<proteinExistence type="predicted"/>
<accession>A0ACB8F052</accession>
<comment type="caution">
    <text evidence="1">The sequence shown here is derived from an EMBL/GenBank/DDBJ whole genome shotgun (WGS) entry which is preliminary data.</text>
</comment>